<evidence type="ECO:0000256" key="1">
    <source>
        <dbReference type="SAM" id="MobiDB-lite"/>
    </source>
</evidence>
<feature type="compositionally biased region" description="Polar residues" evidence="1">
    <location>
        <begin position="1"/>
        <end position="14"/>
    </location>
</feature>
<protein>
    <submittedName>
        <fullName evidence="2">Uncharacterized protein</fullName>
    </submittedName>
</protein>
<name>A0A2I0KCG6_PUNGR</name>
<dbReference type="AlphaFoldDB" id="A0A2I0KCG6"/>
<sequence length="242" mass="27320">MGSSSTRGSRQLSVSRRWRVTRRNSHSEYGHPSRAHSSKSRKRSSSSRSRREGRAASTTHSHMTALIFAFASLALSYRARIYCIGLQPHIELWPCIGFRPRIYCIGSQPRIGLRPPHLLHRARFWVLAPHRASAPLLGFGPSSGFGPTFELRPRIGLRSCIYCFRAPAQHLLLLGTSPAFITFSGFNCVHPPRSTRCKEQQEEIGDITPGAYHRPLQQMRTAAFPFNIRARQPRFLIPHGAI</sequence>
<feature type="compositionally biased region" description="Basic residues" evidence="1">
    <location>
        <begin position="33"/>
        <end position="45"/>
    </location>
</feature>
<keyword evidence="3" id="KW-1185">Reference proteome</keyword>
<feature type="region of interest" description="Disordered" evidence="1">
    <location>
        <begin position="1"/>
        <end position="58"/>
    </location>
</feature>
<evidence type="ECO:0000313" key="2">
    <source>
        <dbReference type="EMBL" id="PKI65456.1"/>
    </source>
</evidence>
<evidence type="ECO:0000313" key="3">
    <source>
        <dbReference type="Proteomes" id="UP000233551"/>
    </source>
</evidence>
<accession>A0A2I0KCG6</accession>
<dbReference type="EMBL" id="PGOL01000751">
    <property type="protein sequence ID" value="PKI65456.1"/>
    <property type="molecule type" value="Genomic_DNA"/>
</dbReference>
<organism evidence="2 3">
    <name type="scientific">Punica granatum</name>
    <name type="common">Pomegranate</name>
    <dbReference type="NCBI Taxonomy" id="22663"/>
    <lineage>
        <taxon>Eukaryota</taxon>
        <taxon>Viridiplantae</taxon>
        <taxon>Streptophyta</taxon>
        <taxon>Embryophyta</taxon>
        <taxon>Tracheophyta</taxon>
        <taxon>Spermatophyta</taxon>
        <taxon>Magnoliopsida</taxon>
        <taxon>eudicotyledons</taxon>
        <taxon>Gunneridae</taxon>
        <taxon>Pentapetalae</taxon>
        <taxon>rosids</taxon>
        <taxon>malvids</taxon>
        <taxon>Myrtales</taxon>
        <taxon>Lythraceae</taxon>
        <taxon>Punica</taxon>
    </lineage>
</organism>
<reference evidence="2 3" key="1">
    <citation type="submission" date="2017-11" db="EMBL/GenBank/DDBJ databases">
        <title>De-novo sequencing of pomegranate (Punica granatum L.) genome.</title>
        <authorList>
            <person name="Akparov Z."/>
            <person name="Amiraslanov A."/>
            <person name="Hajiyeva S."/>
            <person name="Abbasov M."/>
            <person name="Kaur K."/>
            <person name="Hamwieh A."/>
            <person name="Solovyev V."/>
            <person name="Salamov A."/>
            <person name="Braich B."/>
            <person name="Kosarev P."/>
            <person name="Mahmoud A."/>
            <person name="Hajiyev E."/>
            <person name="Babayeva S."/>
            <person name="Izzatullayeva V."/>
            <person name="Mammadov A."/>
            <person name="Mammadov A."/>
            <person name="Sharifova S."/>
            <person name="Ojaghi J."/>
            <person name="Eynullazada K."/>
            <person name="Bayramov B."/>
            <person name="Abdulazimova A."/>
            <person name="Shahmuradov I."/>
        </authorList>
    </citation>
    <scope>NUCLEOTIDE SEQUENCE [LARGE SCALE GENOMIC DNA]</scope>
    <source>
        <strain evidence="3">cv. AG2017</strain>
        <tissue evidence="2">Leaf</tissue>
    </source>
</reference>
<dbReference type="Proteomes" id="UP000233551">
    <property type="component" value="Unassembled WGS sequence"/>
</dbReference>
<comment type="caution">
    <text evidence="2">The sequence shown here is derived from an EMBL/GenBank/DDBJ whole genome shotgun (WGS) entry which is preliminary data.</text>
</comment>
<gene>
    <name evidence="2" type="ORF">CRG98_014195</name>
</gene>
<proteinExistence type="predicted"/>